<evidence type="ECO:0000256" key="1">
    <source>
        <dbReference type="ARBA" id="ARBA00004251"/>
    </source>
</evidence>
<keyword evidence="4 12" id="KW-0732">Signal</keyword>
<dbReference type="AlphaFoldDB" id="A0A3B4CVX4"/>
<evidence type="ECO:0000256" key="8">
    <source>
        <dbReference type="ARBA" id="ARBA00023170"/>
    </source>
</evidence>
<keyword evidence="15" id="KW-1185">Reference proteome</keyword>
<dbReference type="Ensembl" id="ENSPNAT00000022615.2">
    <property type="protein sequence ID" value="ENSPNAP00000014689.2"/>
    <property type="gene ID" value="ENSPNAG00000015702.2"/>
</dbReference>
<feature type="domain" description="Ig-like" evidence="13">
    <location>
        <begin position="499"/>
        <end position="584"/>
    </location>
</feature>
<dbReference type="GO" id="GO:0006955">
    <property type="term" value="P:immune response"/>
    <property type="evidence" value="ECO:0007669"/>
    <property type="project" value="TreeGrafter"/>
</dbReference>
<dbReference type="GO" id="GO:0071222">
    <property type="term" value="P:cellular response to lipopolysaccharide"/>
    <property type="evidence" value="ECO:0007669"/>
    <property type="project" value="TreeGrafter"/>
</dbReference>
<evidence type="ECO:0000256" key="7">
    <source>
        <dbReference type="ARBA" id="ARBA00023157"/>
    </source>
</evidence>
<keyword evidence="7" id="KW-1015">Disulfide bond</keyword>
<dbReference type="SMART" id="SM00409">
    <property type="entry name" value="IG"/>
    <property type="match status" value="7"/>
</dbReference>
<reference evidence="14 15" key="1">
    <citation type="submission" date="2020-10" db="EMBL/GenBank/DDBJ databases">
        <title>Pygocentrus nattereri (red-bellied piranha) genome, fPygNat1, primary haplotype.</title>
        <authorList>
            <person name="Myers G."/>
            <person name="Meyer A."/>
            <person name="Karagic N."/>
            <person name="Pippel M."/>
            <person name="Winkler S."/>
            <person name="Tracey A."/>
            <person name="Wood J."/>
            <person name="Formenti G."/>
            <person name="Howe K."/>
            <person name="Fedrigo O."/>
            <person name="Jarvis E.D."/>
        </authorList>
    </citation>
    <scope>NUCLEOTIDE SEQUENCE [LARGE SCALE GENOMIC DNA]</scope>
</reference>
<comment type="subcellular location">
    <subcellularLocation>
        <location evidence="1">Cell membrane</location>
        <topology evidence="1">Single-pass type I membrane protein</topology>
    </subcellularLocation>
</comment>
<dbReference type="InterPro" id="IPR003598">
    <property type="entry name" value="Ig_sub2"/>
</dbReference>
<keyword evidence="2" id="KW-1003">Cell membrane</keyword>
<evidence type="ECO:0000256" key="12">
    <source>
        <dbReference type="SAM" id="SignalP"/>
    </source>
</evidence>
<dbReference type="InterPro" id="IPR013106">
    <property type="entry name" value="Ig_V-set"/>
</dbReference>
<dbReference type="SMART" id="SM00408">
    <property type="entry name" value="IGc2"/>
    <property type="match status" value="7"/>
</dbReference>
<keyword evidence="8" id="KW-0675">Receptor</keyword>
<dbReference type="Proteomes" id="UP001501920">
    <property type="component" value="Chromosome 4"/>
</dbReference>
<evidence type="ECO:0000256" key="3">
    <source>
        <dbReference type="ARBA" id="ARBA00022692"/>
    </source>
</evidence>
<dbReference type="GO" id="GO:0042130">
    <property type="term" value="P:negative regulation of T cell proliferation"/>
    <property type="evidence" value="ECO:0007669"/>
    <property type="project" value="TreeGrafter"/>
</dbReference>
<keyword evidence="9" id="KW-0325">Glycoprotein</keyword>
<evidence type="ECO:0000256" key="4">
    <source>
        <dbReference type="ARBA" id="ARBA00022729"/>
    </source>
</evidence>
<feature type="domain" description="Ig-like" evidence="13">
    <location>
        <begin position="737"/>
        <end position="823"/>
    </location>
</feature>
<dbReference type="PANTHER" id="PTHR25466">
    <property type="entry name" value="T-LYMPHOCYTE ACTIVATION ANTIGEN"/>
    <property type="match status" value="1"/>
</dbReference>
<dbReference type="GO" id="GO:0042102">
    <property type="term" value="P:positive regulation of T cell proliferation"/>
    <property type="evidence" value="ECO:0007669"/>
    <property type="project" value="TreeGrafter"/>
</dbReference>
<dbReference type="GO" id="GO:0007166">
    <property type="term" value="P:cell surface receptor signaling pathway"/>
    <property type="evidence" value="ECO:0007669"/>
    <property type="project" value="TreeGrafter"/>
</dbReference>
<feature type="domain" description="Ig-like" evidence="13">
    <location>
        <begin position="38"/>
        <end position="122"/>
    </location>
</feature>
<dbReference type="InterPro" id="IPR036179">
    <property type="entry name" value="Ig-like_dom_sf"/>
</dbReference>
<dbReference type="GO" id="GO:0009897">
    <property type="term" value="C:external side of plasma membrane"/>
    <property type="evidence" value="ECO:0007669"/>
    <property type="project" value="TreeGrafter"/>
</dbReference>
<feature type="signal peptide" evidence="12">
    <location>
        <begin position="1"/>
        <end position="20"/>
    </location>
</feature>
<evidence type="ECO:0000256" key="5">
    <source>
        <dbReference type="ARBA" id="ARBA00022989"/>
    </source>
</evidence>
<dbReference type="PROSITE" id="PS50835">
    <property type="entry name" value="IG_LIKE"/>
    <property type="match status" value="7"/>
</dbReference>
<keyword evidence="5" id="KW-1133">Transmembrane helix</keyword>
<proteinExistence type="predicted"/>
<protein>
    <recommendedName>
        <fullName evidence="13">Ig-like domain-containing protein</fullName>
    </recommendedName>
</protein>
<feature type="domain" description="Ig-like" evidence="13">
    <location>
        <begin position="148"/>
        <end position="239"/>
    </location>
</feature>
<evidence type="ECO:0000256" key="2">
    <source>
        <dbReference type="ARBA" id="ARBA00022475"/>
    </source>
</evidence>
<evidence type="ECO:0000256" key="6">
    <source>
        <dbReference type="ARBA" id="ARBA00023136"/>
    </source>
</evidence>
<name>A0A3B4CVX4_PYGNA</name>
<dbReference type="InterPro" id="IPR007110">
    <property type="entry name" value="Ig-like_dom"/>
</dbReference>
<evidence type="ECO:0000256" key="10">
    <source>
        <dbReference type="ARBA" id="ARBA00023319"/>
    </source>
</evidence>
<dbReference type="GeneTree" id="ENSGT01120000272172"/>
<evidence type="ECO:0000259" key="13">
    <source>
        <dbReference type="PROSITE" id="PS50835"/>
    </source>
</evidence>
<feature type="region of interest" description="Disordered" evidence="11">
    <location>
        <begin position="351"/>
        <end position="374"/>
    </location>
</feature>
<feature type="domain" description="Ig-like" evidence="13">
    <location>
        <begin position="258"/>
        <end position="342"/>
    </location>
</feature>
<dbReference type="SUPFAM" id="SSF48726">
    <property type="entry name" value="Immunoglobulin"/>
    <property type="match status" value="7"/>
</dbReference>
<dbReference type="InterPro" id="IPR003599">
    <property type="entry name" value="Ig_sub"/>
</dbReference>
<dbReference type="PANTHER" id="PTHR25466:SF14">
    <property type="entry name" value="BUTYROPHILIN SUBFAMILY 2 MEMBER A2-LIKE-RELATED"/>
    <property type="match status" value="1"/>
</dbReference>
<keyword evidence="3" id="KW-0812">Transmembrane</keyword>
<dbReference type="Pfam" id="PF07686">
    <property type="entry name" value="V-set"/>
    <property type="match status" value="7"/>
</dbReference>
<evidence type="ECO:0000256" key="11">
    <source>
        <dbReference type="SAM" id="MobiDB-lite"/>
    </source>
</evidence>
<organism evidence="14 15">
    <name type="scientific">Pygocentrus nattereri</name>
    <name type="common">Red-bellied piranha</name>
    <dbReference type="NCBI Taxonomy" id="42514"/>
    <lineage>
        <taxon>Eukaryota</taxon>
        <taxon>Metazoa</taxon>
        <taxon>Chordata</taxon>
        <taxon>Craniata</taxon>
        <taxon>Vertebrata</taxon>
        <taxon>Euteleostomi</taxon>
        <taxon>Actinopterygii</taxon>
        <taxon>Neopterygii</taxon>
        <taxon>Teleostei</taxon>
        <taxon>Ostariophysi</taxon>
        <taxon>Characiformes</taxon>
        <taxon>Characoidei</taxon>
        <taxon>Pygocentrus</taxon>
    </lineage>
</organism>
<reference evidence="14" key="2">
    <citation type="submission" date="2025-08" db="UniProtKB">
        <authorList>
            <consortium name="Ensembl"/>
        </authorList>
    </citation>
    <scope>IDENTIFICATION</scope>
</reference>
<feature type="domain" description="Ig-like" evidence="13">
    <location>
        <begin position="596"/>
        <end position="717"/>
    </location>
</feature>
<evidence type="ECO:0000313" key="15">
    <source>
        <dbReference type="Proteomes" id="UP001501920"/>
    </source>
</evidence>
<reference evidence="14" key="3">
    <citation type="submission" date="2025-09" db="UniProtKB">
        <authorList>
            <consortium name="Ensembl"/>
        </authorList>
    </citation>
    <scope>IDENTIFICATION</scope>
</reference>
<keyword evidence="6" id="KW-0472">Membrane</keyword>
<dbReference type="Gene3D" id="2.60.40.10">
    <property type="entry name" value="Immunoglobulins"/>
    <property type="match status" value="7"/>
</dbReference>
<evidence type="ECO:0000256" key="9">
    <source>
        <dbReference type="ARBA" id="ARBA00023180"/>
    </source>
</evidence>
<dbReference type="InterPro" id="IPR051713">
    <property type="entry name" value="T-cell_Activation_Regulation"/>
</dbReference>
<dbReference type="SMART" id="SM00406">
    <property type="entry name" value="IGv"/>
    <property type="match status" value="7"/>
</dbReference>
<sequence length="851" mass="93583">MLLTFYLLFTGLHSIQDVSAACSLAKKEDGSSIKAHAGGSVLLPCYCTDLHRKPETITWKKLNRVTKIYEEISSGSGQYRNRVQLVNGHSPGNLSLLISHLTVEDGGFYRCNVGVDEHADITLTVKDVSAACSLAKKEDGSSIKAHAGGSVLLPCYCTDLHRKPETFTWKKLNIVTKIYEEISSESGQYRNRFQLVNGHSPGNLSLLISHLTEEDGGVYRCDVGLDEHADIMLTVKDVSAACSLAKKEDGSSIKAHAGGSVLLPCYCTDLHRKPETITWEKLNRVTKIYEEISSESGQYRNRFQLVNGHSPGNLSLLISHLTEEDGGFYRCNVGVDEHADITLTVKVLDPPKTTTPTTVQTTSSTSTASYPQPSDDCTLVKKENGPSIKAHAGRSVLLPCYCTDLHRKPETISWKKLNTVTNMWEVISSGSGQYRDRVQLFNGHSPGNLSLLISHLTEEDRGVYRCDVGGGEHIDIRLTVEGCTLVNHERALGITAHTGRSVLLPCYCTDLHTTPERFSWKKENRHTKRREKISSGSGQYRDRVQLVNGHSPGNLSLLISHLTEEDGGDYICAVKGSHIIIKLTLQVLNPPKTTTPTVQTTSSTSTASYPKPSDVCTLVKNENGSSIKAPAGGSVLLPCFCTDLHSKPERFSWKKENRNAFTWEEISSESGQYRDRVQLVNGHSPGNLSLLISHLTEEDGGHYICAVKGSHIIIKLTLQGCTLVNHERPLRITAHTGGSVLLPCYCTDLHTTPEIFSGWKYKTVTNMWEEISSGSGQYRDRFQLVNGHSPGNLSLLISHLTEEDGGDYRCDSKGSGYTDIRLTVEGYSTFNTSHVLLSILIPLVLIGGVIY</sequence>
<keyword evidence="10" id="KW-0393">Immunoglobulin domain</keyword>
<dbReference type="InterPro" id="IPR013783">
    <property type="entry name" value="Ig-like_fold"/>
</dbReference>
<evidence type="ECO:0000313" key="14">
    <source>
        <dbReference type="Ensembl" id="ENSPNAP00000014689.2"/>
    </source>
</evidence>
<feature type="domain" description="Ig-like" evidence="13">
    <location>
        <begin position="356"/>
        <end position="479"/>
    </location>
</feature>
<accession>A0A3B4CVX4</accession>
<feature type="chain" id="PRO_5043478622" description="Ig-like domain-containing protein" evidence="12">
    <location>
        <begin position="21"/>
        <end position="851"/>
    </location>
</feature>
<dbReference type="GO" id="GO:0031295">
    <property type="term" value="P:T cell costimulation"/>
    <property type="evidence" value="ECO:0007669"/>
    <property type="project" value="TreeGrafter"/>
</dbReference>